<accession>A0A1B7KZR9</accession>
<dbReference type="Pfam" id="PF00990">
    <property type="entry name" value="GGDEF"/>
    <property type="match status" value="1"/>
</dbReference>
<evidence type="ECO:0000256" key="3">
    <source>
        <dbReference type="ARBA" id="ARBA00012528"/>
    </source>
</evidence>
<keyword evidence="4" id="KW-0547">Nucleotide-binding</keyword>
<dbReference type="PANTHER" id="PTHR45138:SF9">
    <property type="entry name" value="DIGUANYLATE CYCLASE DGCM-RELATED"/>
    <property type="match status" value="1"/>
</dbReference>
<dbReference type="GO" id="GO:1902201">
    <property type="term" value="P:negative regulation of bacterial-type flagellum-dependent cell motility"/>
    <property type="evidence" value="ECO:0007669"/>
    <property type="project" value="TreeGrafter"/>
</dbReference>
<dbReference type="STRING" id="1691903.A9B99_14475"/>
<dbReference type="NCBIfam" id="NF007380">
    <property type="entry name" value="PRK09894.1"/>
    <property type="match status" value="1"/>
</dbReference>
<dbReference type="AlphaFoldDB" id="A0A1B7KZR9"/>
<comment type="cofactor">
    <cofactor evidence="1">
        <name>Mg(2+)</name>
        <dbReference type="ChEBI" id="CHEBI:18420"/>
    </cofactor>
</comment>
<feature type="compositionally biased region" description="Polar residues" evidence="6">
    <location>
        <begin position="311"/>
        <end position="322"/>
    </location>
</feature>
<feature type="region of interest" description="Disordered" evidence="6">
    <location>
        <begin position="300"/>
        <end position="322"/>
    </location>
</feature>
<dbReference type="GO" id="GO:0043709">
    <property type="term" value="P:cell adhesion involved in single-species biofilm formation"/>
    <property type="evidence" value="ECO:0007669"/>
    <property type="project" value="TreeGrafter"/>
</dbReference>
<keyword evidence="4" id="KW-0342">GTP-binding</keyword>
<organism evidence="8 9">
    <name type="scientific">Mangrovibacter phragmitis</name>
    <dbReference type="NCBI Taxonomy" id="1691903"/>
    <lineage>
        <taxon>Bacteria</taxon>
        <taxon>Pseudomonadati</taxon>
        <taxon>Pseudomonadota</taxon>
        <taxon>Gammaproteobacteria</taxon>
        <taxon>Enterobacterales</taxon>
        <taxon>Enterobacteriaceae</taxon>
        <taxon>Mangrovibacter</taxon>
    </lineage>
</organism>
<comment type="caution">
    <text evidence="8">The sequence shown here is derived from an EMBL/GenBank/DDBJ whole genome shotgun (WGS) entry which is preliminary data.</text>
</comment>
<comment type="catalytic activity">
    <reaction evidence="5">
        <text>2 GTP = 3',3'-c-di-GMP + 2 diphosphate</text>
        <dbReference type="Rhea" id="RHEA:24898"/>
        <dbReference type="ChEBI" id="CHEBI:33019"/>
        <dbReference type="ChEBI" id="CHEBI:37565"/>
        <dbReference type="ChEBI" id="CHEBI:58805"/>
        <dbReference type="EC" id="2.7.7.65"/>
    </reaction>
</comment>
<dbReference type="InterPro" id="IPR029787">
    <property type="entry name" value="Nucleotide_cyclase"/>
</dbReference>
<dbReference type="GO" id="GO:0005886">
    <property type="term" value="C:plasma membrane"/>
    <property type="evidence" value="ECO:0007669"/>
    <property type="project" value="TreeGrafter"/>
</dbReference>
<evidence type="ECO:0000256" key="4">
    <source>
        <dbReference type="ARBA" id="ARBA00023134"/>
    </source>
</evidence>
<dbReference type="EMBL" id="LYRP01000047">
    <property type="protein sequence ID" value="OAT75513.1"/>
    <property type="molecule type" value="Genomic_DNA"/>
</dbReference>
<dbReference type="Gene3D" id="3.30.70.270">
    <property type="match status" value="1"/>
</dbReference>
<evidence type="ECO:0000313" key="8">
    <source>
        <dbReference type="EMBL" id="OAT75513.1"/>
    </source>
</evidence>
<evidence type="ECO:0000256" key="2">
    <source>
        <dbReference type="ARBA" id="ARBA00004665"/>
    </source>
</evidence>
<proteinExistence type="predicted"/>
<dbReference type="InterPro" id="IPR043128">
    <property type="entry name" value="Rev_trsase/Diguanyl_cyclase"/>
</dbReference>
<comment type="pathway">
    <text evidence="2">Purine metabolism; 3',5'-cyclic di-GMP biosynthesis.</text>
</comment>
<dbReference type="Proteomes" id="UP000078225">
    <property type="component" value="Unassembled WGS sequence"/>
</dbReference>
<dbReference type="InterPro" id="IPR050469">
    <property type="entry name" value="Diguanylate_Cyclase"/>
</dbReference>
<evidence type="ECO:0000259" key="7">
    <source>
        <dbReference type="PROSITE" id="PS50887"/>
    </source>
</evidence>
<evidence type="ECO:0000313" key="9">
    <source>
        <dbReference type="Proteomes" id="UP000078225"/>
    </source>
</evidence>
<feature type="domain" description="GGDEF" evidence="7">
    <location>
        <begin position="158"/>
        <end position="290"/>
    </location>
</feature>
<dbReference type="FunFam" id="3.30.70.270:FF:000001">
    <property type="entry name" value="Diguanylate cyclase domain protein"/>
    <property type="match status" value="1"/>
</dbReference>
<protein>
    <recommendedName>
        <fullName evidence="3">diguanylate cyclase</fullName>
        <ecNumber evidence="3">2.7.7.65</ecNumber>
    </recommendedName>
</protein>
<dbReference type="GO" id="GO:0005525">
    <property type="term" value="F:GTP binding"/>
    <property type="evidence" value="ECO:0007669"/>
    <property type="project" value="UniProtKB-KW"/>
</dbReference>
<dbReference type="SMART" id="SM00267">
    <property type="entry name" value="GGDEF"/>
    <property type="match status" value="1"/>
</dbReference>
<dbReference type="Gene3D" id="1.20.120.30">
    <property type="entry name" value="Aspartate receptor, ligand-binding domain"/>
    <property type="match status" value="1"/>
</dbReference>
<dbReference type="CDD" id="cd01949">
    <property type="entry name" value="GGDEF"/>
    <property type="match status" value="1"/>
</dbReference>
<gene>
    <name evidence="8" type="ORF">A9B99_14475</name>
</gene>
<dbReference type="GO" id="GO:0052621">
    <property type="term" value="F:diguanylate cyclase activity"/>
    <property type="evidence" value="ECO:0007669"/>
    <property type="project" value="UniProtKB-EC"/>
</dbReference>
<name>A0A1B7KZR9_9ENTR</name>
<keyword evidence="9" id="KW-1185">Reference proteome</keyword>
<dbReference type="RefSeq" id="WP_064600500.1">
    <property type="nucleotide sequence ID" value="NZ_JBDJAE010000010.1"/>
</dbReference>
<evidence type="ECO:0000256" key="1">
    <source>
        <dbReference type="ARBA" id="ARBA00001946"/>
    </source>
</evidence>
<dbReference type="PROSITE" id="PS50887">
    <property type="entry name" value="GGDEF"/>
    <property type="match status" value="1"/>
</dbReference>
<reference evidence="9" key="1">
    <citation type="submission" date="2016-05" db="EMBL/GenBank/DDBJ databases">
        <authorList>
            <person name="Behera P."/>
            <person name="Vaishampayan P."/>
            <person name="Singh N."/>
            <person name="Raina V."/>
            <person name="Suar M."/>
            <person name="Pattnaik A."/>
            <person name="Rastogi G."/>
        </authorList>
    </citation>
    <scope>NUCLEOTIDE SEQUENCE [LARGE SCALE GENOMIC DNA]</scope>
    <source>
        <strain evidence="9">MP23</strain>
    </source>
</reference>
<dbReference type="SUPFAM" id="SSF55073">
    <property type="entry name" value="Nucleotide cyclase"/>
    <property type="match status" value="1"/>
</dbReference>
<dbReference type="EC" id="2.7.7.65" evidence="3"/>
<dbReference type="PANTHER" id="PTHR45138">
    <property type="entry name" value="REGULATORY COMPONENTS OF SENSORY TRANSDUCTION SYSTEM"/>
    <property type="match status" value="1"/>
</dbReference>
<dbReference type="InterPro" id="IPR000160">
    <property type="entry name" value="GGDEF_dom"/>
</dbReference>
<sequence>MQMILNIDNDLIVLNQAIKNHYEWAGKLLELALLGGKTDEAILHPLAHQRCQFSQWINCNLEEGQPGAELVSHIYSAHVIMHDRARDLTQAIINKAVSPIILTNYHHAQQLFINSIDKYKEYLFESRNHMDTLTGLPLRHLLYSNFALMQARNQRAGKRIFVLLMDIDRFKSINDCWGHNAGDEVLRRVADILCSGARRHEPVYRFGGEEFIMLIEASSGKEACQCAARLCHHMESNPVELGAELLTVTVTGGIVGLKEGESLHDAIGRADKAMYHGKNTGRNRCIYMSETGQLITLTHQVPGESPGSDPGVNTNAEFSHHP</sequence>
<dbReference type="NCBIfam" id="TIGR00254">
    <property type="entry name" value="GGDEF"/>
    <property type="match status" value="1"/>
</dbReference>
<evidence type="ECO:0000256" key="5">
    <source>
        <dbReference type="ARBA" id="ARBA00034247"/>
    </source>
</evidence>
<evidence type="ECO:0000256" key="6">
    <source>
        <dbReference type="SAM" id="MobiDB-lite"/>
    </source>
</evidence>